<proteinExistence type="predicted"/>
<dbReference type="EMBL" id="MT418680">
    <property type="protein sequence ID" value="QKF93608.1"/>
    <property type="molecule type" value="Genomic_DNA"/>
</dbReference>
<keyword evidence="2" id="KW-1185">Reference proteome</keyword>
<evidence type="ECO:0000313" key="2">
    <source>
        <dbReference type="Proteomes" id="UP001162001"/>
    </source>
</evidence>
<reference evidence="1 2" key="1">
    <citation type="submission" date="2020-04" db="EMBL/GenBank/DDBJ databases">
        <title>Advantages and limits of metagenomic assembly and binning of a giant virus.</title>
        <authorList>
            <person name="Schulz F."/>
            <person name="Andreani J."/>
            <person name="Francis R."/>
            <person name="Boudjemaa H."/>
            <person name="Bou Khalil J.Y."/>
            <person name="Lee J."/>
            <person name="La Scola B."/>
            <person name="Woyke T."/>
        </authorList>
    </citation>
    <scope>NUCLEOTIDE SEQUENCE [LARGE SCALE GENOMIC DNA]</scope>
    <source>
        <strain evidence="1 2">FV1/VV64</strain>
    </source>
</reference>
<organism evidence="1 2">
    <name type="scientific">Fadolivirus FV1/VV64</name>
    <dbReference type="NCBI Taxonomy" id="3070911"/>
    <lineage>
        <taxon>Viruses</taxon>
        <taxon>Varidnaviria</taxon>
        <taxon>Bamfordvirae</taxon>
        <taxon>Nucleocytoviricota</taxon>
        <taxon>Megaviricetes</taxon>
        <taxon>Imitervirales</taxon>
        <taxon>Mimiviridae</taxon>
        <taxon>Klosneuvirinae</taxon>
        <taxon>Fadolivirus</taxon>
        <taxon>Fadolivirus algeromassiliense</taxon>
    </lineage>
</organism>
<sequence>MNQTQTIFGWAGSNDIFEVVKMEFPEEECKKIYSNLFFKVETQNKNSKKIDKTIRPFKGINNLMPDKFLEEKNQKDKSITSYLYSIKYSAYDKIFRMKKYIDLINCKYCTGLKFNFCYTNKGYTFLMYFDEPSKNNLDMQKLNGYLSQWNRMKDIFKLDPKIYSIDHSFFVKSTKPNVPWPVNDKFKKDNQNDVKLSYDISKNKFEFIDDEIEEEVELPQLKEQPVKKPVQIKIGSKPMPKKIFNDDAALQADIEKAIALSLQDIDKKKESDDNAEPIEIPKKLGEELFNKVSDEWFVVKSNEQNENENKELPDGWFAVKAGKKEEDVVNKTGWIEVTDIEINDTVDNMDCEDECEKECDYDPMEDFPEEYMSSLQEDMVENIDE</sequence>
<dbReference type="Proteomes" id="UP001162001">
    <property type="component" value="Segment"/>
</dbReference>
<name>A0A7D3UNV3_9VIRU</name>
<evidence type="ECO:0000313" key="1">
    <source>
        <dbReference type="EMBL" id="QKF93608.1"/>
    </source>
</evidence>
<protein>
    <submittedName>
        <fullName evidence="1">Uncharacterized protein</fullName>
    </submittedName>
</protein>
<accession>A0A7D3UNV3</accession>
<gene>
    <name evidence="1" type="ORF">Fadolivirus_1_150</name>
</gene>